<feature type="signal peptide" evidence="2">
    <location>
        <begin position="1"/>
        <end position="30"/>
    </location>
</feature>
<dbReference type="AlphaFoldDB" id="A0A517NCZ9"/>
<proteinExistence type="predicted"/>
<reference evidence="3 4" key="1">
    <citation type="submission" date="2019-02" db="EMBL/GenBank/DDBJ databases">
        <title>Deep-cultivation of Planctomycetes and their phenomic and genomic characterization uncovers novel biology.</title>
        <authorList>
            <person name="Wiegand S."/>
            <person name="Jogler M."/>
            <person name="Boedeker C."/>
            <person name="Pinto D."/>
            <person name="Vollmers J."/>
            <person name="Rivas-Marin E."/>
            <person name="Kohn T."/>
            <person name="Peeters S.H."/>
            <person name="Heuer A."/>
            <person name="Rast P."/>
            <person name="Oberbeckmann S."/>
            <person name="Bunk B."/>
            <person name="Jeske O."/>
            <person name="Meyerdierks A."/>
            <person name="Storesund J.E."/>
            <person name="Kallscheuer N."/>
            <person name="Luecker S."/>
            <person name="Lage O.M."/>
            <person name="Pohl T."/>
            <person name="Merkel B.J."/>
            <person name="Hornburger P."/>
            <person name="Mueller R.-W."/>
            <person name="Bruemmer F."/>
            <person name="Labrenz M."/>
            <person name="Spormann A.M."/>
            <person name="Op den Camp H."/>
            <person name="Overmann J."/>
            <person name="Amann R."/>
            <person name="Jetten M.S.M."/>
            <person name="Mascher T."/>
            <person name="Medema M.H."/>
            <person name="Devos D.P."/>
            <person name="Kaster A.-K."/>
            <person name="Ovreas L."/>
            <person name="Rohde M."/>
            <person name="Galperin M.Y."/>
            <person name="Jogler C."/>
        </authorList>
    </citation>
    <scope>NUCLEOTIDE SEQUENCE [LARGE SCALE GENOMIC DNA]</scope>
    <source>
        <strain evidence="3 4">K22_7</strain>
    </source>
</reference>
<dbReference type="KEGG" id="rlc:K227x_33740"/>
<dbReference type="Gene3D" id="1.10.620.20">
    <property type="entry name" value="Ribonucleotide Reductase, subunit A"/>
    <property type="match status" value="1"/>
</dbReference>
<gene>
    <name evidence="3" type="ORF">K227x_33740</name>
</gene>
<dbReference type="GO" id="GO:0016491">
    <property type="term" value="F:oxidoreductase activity"/>
    <property type="evidence" value="ECO:0007669"/>
    <property type="project" value="InterPro"/>
</dbReference>
<evidence type="ECO:0000256" key="2">
    <source>
        <dbReference type="SAM" id="SignalP"/>
    </source>
</evidence>
<feature type="compositionally biased region" description="Low complexity" evidence="1">
    <location>
        <begin position="35"/>
        <end position="58"/>
    </location>
</feature>
<keyword evidence="4" id="KW-1185">Reference proteome</keyword>
<evidence type="ECO:0000256" key="1">
    <source>
        <dbReference type="SAM" id="MobiDB-lite"/>
    </source>
</evidence>
<protein>
    <submittedName>
        <fullName evidence="3">YHS domain protein</fullName>
    </submittedName>
</protein>
<keyword evidence="2" id="KW-0732">Signal</keyword>
<dbReference type="Proteomes" id="UP000318538">
    <property type="component" value="Chromosome"/>
</dbReference>
<dbReference type="RefSeq" id="WP_145170838.1">
    <property type="nucleotide sequence ID" value="NZ_CP036525.1"/>
</dbReference>
<dbReference type="EMBL" id="CP036525">
    <property type="protein sequence ID" value="QDT04976.1"/>
    <property type="molecule type" value="Genomic_DNA"/>
</dbReference>
<name>A0A517NCZ9_9BACT</name>
<organism evidence="3 4">
    <name type="scientific">Rubripirellula lacrimiformis</name>
    <dbReference type="NCBI Taxonomy" id="1930273"/>
    <lineage>
        <taxon>Bacteria</taxon>
        <taxon>Pseudomonadati</taxon>
        <taxon>Planctomycetota</taxon>
        <taxon>Planctomycetia</taxon>
        <taxon>Pirellulales</taxon>
        <taxon>Pirellulaceae</taxon>
        <taxon>Rubripirellula</taxon>
    </lineage>
</organism>
<feature type="chain" id="PRO_5022054997" evidence="2">
    <location>
        <begin position="31"/>
        <end position="226"/>
    </location>
</feature>
<sequence precursor="true">MNTSQTLRNGIKHQSVMIAAIACMSLTALAQTATAQSGTRTAPTRTAAPSSSAPGSGTKANGNAVGLQGYCPVCVVNMKKWVKGNPQFSAKQDGKIYLFPNDEQKNVFLSDPAKYTPVLGGDCVVALVEMHKRVPGDLTFAVAHQNRLYLFANEQAKKMFQANPAKYENADLALDGKCSVCRVEMNQDVAGQPQFTSIYNGLRYQFPGLEQQKMFDNNPDKYKAAK</sequence>
<evidence type="ECO:0000313" key="4">
    <source>
        <dbReference type="Proteomes" id="UP000318538"/>
    </source>
</evidence>
<feature type="region of interest" description="Disordered" evidence="1">
    <location>
        <begin position="35"/>
        <end position="59"/>
    </location>
</feature>
<dbReference type="InterPro" id="IPR012348">
    <property type="entry name" value="RNR-like"/>
</dbReference>
<evidence type="ECO:0000313" key="3">
    <source>
        <dbReference type="EMBL" id="QDT04976.1"/>
    </source>
</evidence>
<dbReference type="OrthoDB" id="272239at2"/>
<accession>A0A517NCZ9</accession>